<comment type="caution">
    <text evidence="1">The sequence shown here is derived from an EMBL/GenBank/DDBJ whole genome shotgun (WGS) entry which is preliminary data.</text>
</comment>
<proteinExistence type="predicted"/>
<dbReference type="Proteomes" id="UP001320168">
    <property type="component" value="Unassembled WGS sequence"/>
</dbReference>
<keyword evidence="2" id="KW-1185">Reference proteome</keyword>
<sequence length="152" mass="16629">MDIRCPCCHSTFALEHVTEDESLREFMAILADLPRDVSRPLVAYVGLFRGKTRAMAYERQLRVAREALALATDTNLVGAALSDTVEAIRVKRDTGEDTRPLRNHNYLKRVVESLGARAAAGQAVALPVGEAPRKAPKGVMAALQAMDRGRQS</sequence>
<evidence type="ECO:0000313" key="1">
    <source>
        <dbReference type="EMBL" id="MCE8004246.1"/>
    </source>
</evidence>
<protein>
    <submittedName>
        <fullName evidence="1">Uncharacterized protein</fullName>
    </submittedName>
</protein>
<accession>A0ABS9A617</accession>
<name>A0ABS9A617_9GAMM</name>
<evidence type="ECO:0000313" key="2">
    <source>
        <dbReference type="Proteomes" id="UP001320168"/>
    </source>
</evidence>
<dbReference type="EMBL" id="JABFTX010000003">
    <property type="protein sequence ID" value="MCE8004246.1"/>
    <property type="molecule type" value="Genomic_DNA"/>
</dbReference>
<gene>
    <name evidence="1" type="ORF">HOP53_15510</name>
</gene>
<organism evidence="1 2">
    <name type="scientific">Billgrantia ethanolica</name>
    <dbReference type="NCBI Taxonomy" id="2733486"/>
    <lineage>
        <taxon>Bacteria</taxon>
        <taxon>Pseudomonadati</taxon>
        <taxon>Pseudomonadota</taxon>
        <taxon>Gammaproteobacteria</taxon>
        <taxon>Oceanospirillales</taxon>
        <taxon>Halomonadaceae</taxon>
        <taxon>Billgrantia</taxon>
    </lineage>
</organism>
<reference evidence="1 2" key="1">
    <citation type="journal article" date="2021" name="Front. Microbiol.">
        <title>Aerobic Denitrification and Heterotrophic Sulfur Oxidation in the Genus Halomonas Revealed by Six Novel Species Characterizations and Genome-Based Analysis.</title>
        <authorList>
            <person name="Wang L."/>
            <person name="Shao Z."/>
        </authorList>
    </citation>
    <scope>NUCLEOTIDE SEQUENCE [LARGE SCALE GENOMIC DNA]</scope>
    <source>
        <strain evidence="1 2">MCCC 1A11081</strain>
    </source>
</reference>
<dbReference type="RefSeq" id="WP_234270876.1">
    <property type="nucleotide sequence ID" value="NZ_JABFTX010000003.1"/>
</dbReference>